<dbReference type="InterPro" id="IPR014020">
    <property type="entry name" value="Tensin_C2-dom"/>
</dbReference>
<evidence type="ECO:0000259" key="7">
    <source>
        <dbReference type="PROSITE" id="PS51181"/>
    </source>
</evidence>
<feature type="region of interest" description="Disordered" evidence="6">
    <location>
        <begin position="1592"/>
        <end position="1633"/>
    </location>
</feature>
<evidence type="ECO:0000259" key="9">
    <source>
        <dbReference type="PROSITE" id="PS51444"/>
    </source>
</evidence>
<dbReference type="SUPFAM" id="SSF52799">
    <property type="entry name" value="(Phosphotyrosine protein) phosphatases II"/>
    <property type="match status" value="1"/>
</dbReference>
<evidence type="ECO:0000313" key="10">
    <source>
        <dbReference type="EMBL" id="KAF0713423.1"/>
    </source>
</evidence>
<dbReference type="PROSITE" id="PS51444">
    <property type="entry name" value="FH2"/>
    <property type="match status" value="1"/>
</dbReference>
<dbReference type="EMBL" id="CAADRA010001054">
    <property type="protein sequence ID" value="VFT81474.1"/>
    <property type="molecule type" value="Genomic_DNA"/>
</dbReference>
<dbReference type="Proteomes" id="UP000332933">
    <property type="component" value="Unassembled WGS sequence"/>
</dbReference>
<dbReference type="GO" id="GO:0006887">
    <property type="term" value="P:exocytosis"/>
    <property type="evidence" value="ECO:0007669"/>
    <property type="project" value="TreeGrafter"/>
</dbReference>
<evidence type="ECO:0000313" key="11">
    <source>
        <dbReference type="EMBL" id="VFT81474.1"/>
    </source>
</evidence>
<protein>
    <submittedName>
        <fullName evidence="11">Aste57867_4360 protein</fullName>
    </submittedName>
</protein>
<dbReference type="PROSITE" id="PS01359">
    <property type="entry name" value="ZF_PHD_1"/>
    <property type="match status" value="1"/>
</dbReference>
<dbReference type="SMART" id="SM00498">
    <property type="entry name" value="FH2"/>
    <property type="match status" value="1"/>
</dbReference>
<dbReference type="InterPro" id="IPR019309">
    <property type="entry name" value="WASHC3"/>
</dbReference>
<dbReference type="PROSITE" id="PS51181">
    <property type="entry name" value="PPASE_TENSIN"/>
    <property type="match status" value="1"/>
</dbReference>
<keyword evidence="5" id="KW-0175">Coiled coil</keyword>
<dbReference type="PANTHER" id="PTHR13015">
    <property type="entry name" value="PROTEIN AD-016-RELATED"/>
    <property type="match status" value="1"/>
</dbReference>
<dbReference type="InterPro" id="IPR019786">
    <property type="entry name" value="Zinc_finger_PHD-type_CS"/>
</dbReference>
<dbReference type="PANTHER" id="PTHR13015:SF0">
    <property type="entry name" value="WASH COMPLEX SUBUNIT 3"/>
    <property type="match status" value="1"/>
</dbReference>
<evidence type="ECO:0000313" key="12">
    <source>
        <dbReference type="Proteomes" id="UP000332933"/>
    </source>
</evidence>
<evidence type="ECO:0000256" key="6">
    <source>
        <dbReference type="SAM" id="MobiDB-lite"/>
    </source>
</evidence>
<dbReference type="InterPro" id="IPR015425">
    <property type="entry name" value="FH2_Formin"/>
</dbReference>
<dbReference type="OrthoDB" id="196074at2759"/>
<gene>
    <name evidence="11" type="primary">Aste57867_4360</name>
    <name evidence="10" type="ORF">As57867_004348</name>
    <name evidence="11" type="ORF">ASTE57867_4360</name>
</gene>
<dbReference type="InterPro" id="IPR029023">
    <property type="entry name" value="Tensin_phosphatase"/>
</dbReference>
<dbReference type="Pfam" id="PF02181">
    <property type="entry name" value="FH2"/>
    <property type="match status" value="1"/>
</dbReference>
<proteinExistence type="inferred from homology"/>
<evidence type="ECO:0000256" key="3">
    <source>
        <dbReference type="ARBA" id="ARBA00022771"/>
    </source>
</evidence>
<sequence length="1633" mass="179984">MNQLRKLASYVVEGSMKPAAPQSPQAALVPSFKHLDVTYVTSRLMVGGRAIDGPTDKKSCTNNALEMKVYLDAAHAGKYLLFNLCDDNADTAAISPQTVDFSWERDGGIRTYTPPSDHIFRICYAIFAWLALDSDNVAMLYCHNGKTRSGVICACYFLFIHTVDDPMSALAQFYQKRLGIETLTPEYVKRSMPVSIQRFVTHFASTMESQSLPNVEPLLLKAIMFRALPVELQPLIQLWDDDKLVFSSTQDDVTSCARPLIDWDADAGFLAVIWETGISLDGGFSMLCSFGDEYDDDSDVDPTSRVLFRYMNSTWYLSAGLITLKKVDLDMMKQYEHGFEDENFSVDMVFHSGATASTGKTVVPVDYTGNYAVKQGVVEIASHHTVAPDPAIYLNFVKNGFDATASTFALQRAQNEPNLALDILHSEGIATIFTRLLPLAPSPPKPVLVASSDQVTKQSFAVSNTTTITNTTQDETPHEGNTRRLSRRYSSAVDVPVEKPSNASADDQVVVDQPRISRRHSTAVNPPETRRSSIETKPAAESTNFQDAVCAICREEDYVLRPQLVRCVGPCQGYFHTGCAELKKIPFGLTTLSDRANHSSYLKKYFGAWECSTCKAAGSSSVDAGGALPTTTGSQSSKSPTKQKLEQLRLLLVEKGLSLDDLLKVADAKEAPPLETYQEMINKGVPLAAAQNRMIRDGADPSLLVGYVPRQTVVVEETKPQVLLLRDAIQFEGYFAMLSKGCSKDAVKHKMKMCGLNPAILDLDPKAVYTEVRDKIEELQTQYSQPRSPPKDPTSKAIEESPSTKDASSEDTKSVDEPEKAPTPDAENKAIDKEVTLKDDPVYAKYFKMLKMNIPEGAVRQKMIEHGVNLKALELGPDGLVSDLTDASKVPEKMTLKDDATYGKYFKMLRMNIPEGAVRQKMIEHGVNVKALELGPDGLVSDLTSGDDSAKATLLKDDPVYGKYFKMLKMNIPEGAVRQKMIEHGVNVKALELGPDGLVSDLNSPNAAATSTAMLKDDPVYAKYFKMLKMNIPEGAVRQKMIEHGVNPKALELGPDGLVSDLAAAETKALLKDDPVYGKYFKMLKMNIPEGAVRQKMIEHGVNPKALELGPDGLVSDLAETKVMLKDDPTYGKYFKMLKMNIPEGAVRQKMIEHGVNPKALELGPDGFVSQLNPGQASPPKPVPVKRIVRRKKLFWQPIPEDRLQRAESTIWEDKSDNIQLDMDEIETLFFKDTSAAAKKPAAKPLARKQAVTLVDGKRAMNAAIALARIKLSYEEVASAIYSYDAKGLTLEQLTTINEFLPTDEEVGVVQRYTGDPAVLGEAEKFFLAISKVPRFAIKMDCLISKQAFMSHVVEISNSVDNVANACEDVKASRLLKLLLGTVLKLGNTLNGGEETEHAIRGFSVDSLLRLGHTKTNDQKTTVLHYLVRVVRKNQPQVLEFQSELTHVPSAAREAIETIDQMYTALENEVKKTKDECHRMETDESDRPVVDAFQAAIAAADQNLAQLSLGIAEMKHQIATVLEYFGEDPTKKPSDFFQTLSSFCLAFEKAKTEVEAADEARMRAERNTSMRPRATTDAVLLEPAEKAKLMVKNSFRLPLKSTPSPNQSLASPNQPNGEPATAGELDRTASSRF</sequence>
<feature type="compositionally biased region" description="Polar residues" evidence="6">
    <location>
        <begin position="1601"/>
        <end position="1616"/>
    </location>
</feature>
<reference evidence="11 12" key="1">
    <citation type="submission" date="2019-03" db="EMBL/GenBank/DDBJ databases">
        <authorList>
            <person name="Gaulin E."/>
            <person name="Dumas B."/>
        </authorList>
    </citation>
    <scope>NUCLEOTIDE SEQUENCE [LARGE SCALE GENOMIC DNA]</scope>
    <source>
        <strain evidence="11">CBS 568.67</strain>
    </source>
</reference>
<feature type="domain" description="C2 tensin-type" evidence="8">
    <location>
        <begin position="215"/>
        <end position="353"/>
    </location>
</feature>
<dbReference type="Gene3D" id="3.30.40.10">
    <property type="entry name" value="Zinc/RING finger domain, C3HC4 (zinc finger)"/>
    <property type="match status" value="1"/>
</dbReference>
<keyword evidence="2" id="KW-0479">Metal-binding</keyword>
<dbReference type="InterPro" id="IPR042201">
    <property type="entry name" value="FH2_Formin_sf"/>
</dbReference>
<dbReference type="GO" id="GO:0008270">
    <property type="term" value="F:zinc ion binding"/>
    <property type="evidence" value="ECO:0007669"/>
    <property type="project" value="UniProtKB-KW"/>
</dbReference>
<dbReference type="PROSITE" id="PS51182">
    <property type="entry name" value="C2_TENSIN"/>
    <property type="match status" value="1"/>
</dbReference>
<keyword evidence="12" id="KW-1185">Reference proteome</keyword>
<dbReference type="SUPFAM" id="SSF101447">
    <property type="entry name" value="Formin homology 2 domain (FH2 domain)"/>
    <property type="match status" value="1"/>
</dbReference>
<feature type="compositionally biased region" description="Basic and acidic residues" evidence="6">
    <location>
        <begin position="789"/>
        <end position="833"/>
    </location>
</feature>
<evidence type="ECO:0000256" key="2">
    <source>
        <dbReference type="ARBA" id="ARBA00022723"/>
    </source>
</evidence>
<name>A0A485KBM7_9STRA</name>
<dbReference type="EMBL" id="VJMH01001054">
    <property type="protein sequence ID" value="KAF0713423.1"/>
    <property type="molecule type" value="Genomic_DNA"/>
</dbReference>
<dbReference type="Pfam" id="PF10152">
    <property type="entry name" value="CCDC53"/>
    <property type="match status" value="8"/>
</dbReference>
<evidence type="ECO:0000256" key="4">
    <source>
        <dbReference type="ARBA" id="ARBA00022833"/>
    </source>
</evidence>
<feature type="domain" description="FH2" evidence="9">
    <location>
        <begin position="1180"/>
        <end position="1573"/>
    </location>
</feature>
<dbReference type="GO" id="GO:0030041">
    <property type="term" value="P:actin filament polymerization"/>
    <property type="evidence" value="ECO:0007669"/>
    <property type="project" value="TreeGrafter"/>
</dbReference>
<feature type="region of interest" description="Disordered" evidence="6">
    <location>
        <begin position="468"/>
        <end position="540"/>
    </location>
</feature>
<reference evidence="10" key="2">
    <citation type="submission" date="2019-06" db="EMBL/GenBank/DDBJ databases">
        <title>Genomics analysis of Aphanomyces spp. identifies a new class of oomycete effector associated with host adaptation.</title>
        <authorList>
            <person name="Gaulin E."/>
        </authorList>
    </citation>
    <scope>NUCLEOTIDE SEQUENCE</scope>
    <source>
        <strain evidence="10">CBS 578.67</strain>
    </source>
</reference>
<keyword evidence="4" id="KW-0862">Zinc</keyword>
<dbReference type="Gene3D" id="3.90.190.10">
    <property type="entry name" value="Protein tyrosine phosphatase superfamily"/>
    <property type="match status" value="1"/>
</dbReference>
<dbReference type="Gene3D" id="1.20.58.2220">
    <property type="entry name" value="Formin, FH2 domain"/>
    <property type="match status" value="1"/>
</dbReference>
<evidence type="ECO:0000256" key="1">
    <source>
        <dbReference type="ARBA" id="ARBA00006290"/>
    </source>
</evidence>
<evidence type="ECO:0000256" key="5">
    <source>
        <dbReference type="SAM" id="Coils"/>
    </source>
</evidence>
<dbReference type="InterPro" id="IPR013083">
    <property type="entry name" value="Znf_RING/FYVE/PHD"/>
</dbReference>
<keyword evidence="3" id="KW-0863">Zinc-finger</keyword>
<dbReference type="GO" id="GO:0071203">
    <property type="term" value="C:WASH complex"/>
    <property type="evidence" value="ECO:0007669"/>
    <property type="project" value="InterPro"/>
</dbReference>
<organism evidence="11 12">
    <name type="scientific">Aphanomyces stellatus</name>
    <dbReference type="NCBI Taxonomy" id="120398"/>
    <lineage>
        <taxon>Eukaryota</taxon>
        <taxon>Sar</taxon>
        <taxon>Stramenopiles</taxon>
        <taxon>Oomycota</taxon>
        <taxon>Saprolegniomycetes</taxon>
        <taxon>Saprolegniales</taxon>
        <taxon>Verrucalvaceae</taxon>
        <taxon>Aphanomyces</taxon>
    </lineage>
</organism>
<comment type="similarity">
    <text evidence="1">Belongs to the CCDC53 family.</text>
</comment>
<feature type="compositionally biased region" description="Basic and acidic residues" evidence="6">
    <location>
        <begin position="1624"/>
        <end position="1633"/>
    </location>
</feature>
<feature type="coiled-coil region" evidence="5">
    <location>
        <begin position="1456"/>
        <end position="1483"/>
    </location>
</feature>
<feature type="domain" description="Phosphatase tensin-type" evidence="7">
    <location>
        <begin position="26"/>
        <end position="210"/>
    </location>
</feature>
<accession>A0A485KBM7</accession>
<feature type="region of interest" description="Disordered" evidence="6">
    <location>
        <begin position="778"/>
        <end position="833"/>
    </location>
</feature>
<dbReference type="InterPro" id="IPR029021">
    <property type="entry name" value="Prot-tyrosine_phosphatase-like"/>
</dbReference>
<evidence type="ECO:0000259" key="8">
    <source>
        <dbReference type="PROSITE" id="PS51182"/>
    </source>
</evidence>